<dbReference type="GeneID" id="96610840"/>
<protein>
    <submittedName>
        <fullName evidence="8">Anion permease ArsB/NhaD-like</fullName>
    </submittedName>
</protein>
<evidence type="ECO:0000256" key="1">
    <source>
        <dbReference type="ARBA" id="ARBA00004651"/>
    </source>
</evidence>
<dbReference type="GO" id="GO:0005886">
    <property type="term" value="C:plasma membrane"/>
    <property type="evidence" value="ECO:0007669"/>
    <property type="project" value="UniProtKB-SubCell"/>
</dbReference>
<keyword evidence="4" id="KW-0812">Transmembrane</keyword>
<proteinExistence type="predicted"/>
<reference evidence="8 9" key="1">
    <citation type="journal article" date="2015" name="Genome Announc.">
        <title>Complete Genome Sequence of Steroid-Transforming Nocardioides simplex VKM Ac-2033D.</title>
        <authorList>
            <person name="Shtratnikova V.Y."/>
            <person name="Schelkunov M.I."/>
            <person name="Pekov Y.A."/>
            <person name="Fokina V.V."/>
            <person name="Logacheva M.D."/>
            <person name="Sokolov S.L."/>
            <person name="Bragin E.Y."/>
            <person name="Ashapkin V.V."/>
            <person name="Donova M.V."/>
        </authorList>
    </citation>
    <scope>NUCLEOTIDE SEQUENCE [LARGE SCALE GENOMIC DNA]</scope>
    <source>
        <strain evidence="8 9">VKM Ac-2033D</strain>
    </source>
</reference>
<keyword evidence="9" id="KW-1185">Reference proteome</keyword>
<evidence type="ECO:0000256" key="5">
    <source>
        <dbReference type="ARBA" id="ARBA00022989"/>
    </source>
</evidence>
<feature type="domain" description="Citrate transporter-like" evidence="7">
    <location>
        <begin position="3"/>
        <end position="267"/>
    </location>
</feature>
<dbReference type="Pfam" id="PF03600">
    <property type="entry name" value="CitMHS"/>
    <property type="match status" value="1"/>
</dbReference>
<evidence type="ECO:0000256" key="3">
    <source>
        <dbReference type="ARBA" id="ARBA00022475"/>
    </source>
</evidence>
<dbReference type="HOGENOM" id="CLU_063025_0_0_11"/>
<comment type="subcellular location">
    <subcellularLocation>
        <location evidence="1">Cell membrane</location>
        <topology evidence="1">Multi-pass membrane protein</topology>
    </subcellularLocation>
</comment>
<dbReference type="KEGG" id="psim:KR76_18710"/>
<evidence type="ECO:0000313" key="9">
    <source>
        <dbReference type="Proteomes" id="UP000030300"/>
    </source>
</evidence>
<keyword evidence="5" id="KW-1133">Transmembrane helix</keyword>
<dbReference type="OrthoDB" id="3177666at2"/>
<dbReference type="PANTHER" id="PTHR43302">
    <property type="entry name" value="TRANSPORTER ARSB-RELATED"/>
    <property type="match status" value="1"/>
</dbReference>
<dbReference type="Proteomes" id="UP000030300">
    <property type="component" value="Chromosome"/>
</dbReference>
<dbReference type="EMBL" id="CP009896">
    <property type="protein sequence ID" value="AJR18586.1"/>
    <property type="molecule type" value="Genomic_DNA"/>
</dbReference>
<evidence type="ECO:0000256" key="2">
    <source>
        <dbReference type="ARBA" id="ARBA00022448"/>
    </source>
</evidence>
<dbReference type="AlphaFoldDB" id="A0A0C5XHF9"/>
<sequence>MLTTLTSVFCLLAVVRALEGVHFFSAVAEGIIGLLRSRRSLVLGLVLLTLLASMLITNDMALLTLLPLTAVTLRATGNDDLLAFVFVMETVAANLGGMITPFGSPQNLYLYQYYALGIGDFLRIMALPFAVSVALIVVTCLFVRRTRHEPVVFPHEVAWRPALLHLVLFAVTVAIVLRVLPWWAGIGVVAVLLVVDRAALLKVDYLLIVILALFFVVAEGLSRVPAVATALGDLLAHDPLLVSTLASQVLSNVPTAVLAAPFTDEHAQLLVGVNIGGVGTIIASLASLITLRQYAALRPGEARSFLGLFTVVNVGFLVVLVAVMRGAVGAGWV</sequence>
<keyword evidence="6" id="KW-0472">Membrane</keyword>
<dbReference type="GO" id="GO:0055085">
    <property type="term" value="P:transmembrane transport"/>
    <property type="evidence" value="ECO:0007669"/>
    <property type="project" value="InterPro"/>
</dbReference>
<dbReference type="InterPro" id="IPR004680">
    <property type="entry name" value="Cit_transptr-like_dom"/>
</dbReference>
<gene>
    <name evidence="8" type="ORF">KR76_18710</name>
</gene>
<evidence type="ECO:0000256" key="6">
    <source>
        <dbReference type="ARBA" id="ARBA00023136"/>
    </source>
</evidence>
<keyword evidence="3" id="KW-1003">Cell membrane</keyword>
<evidence type="ECO:0000259" key="7">
    <source>
        <dbReference type="Pfam" id="PF03600"/>
    </source>
</evidence>
<dbReference type="PANTHER" id="PTHR43302:SF5">
    <property type="entry name" value="TRANSPORTER ARSB-RELATED"/>
    <property type="match status" value="1"/>
</dbReference>
<organism evidence="8 9">
    <name type="scientific">Nocardioides simplex</name>
    <name type="common">Arthrobacter simplex</name>
    <dbReference type="NCBI Taxonomy" id="2045"/>
    <lineage>
        <taxon>Bacteria</taxon>
        <taxon>Bacillati</taxon>
        <taxon>Actinomycetota</taxon>
        <taxon>Actinomycetes</taxon>
        <taxon>Propionibacteriales</taxon>
        <taxon>Nocardioidaceae</taxon>
        <taxon>Pimelobacter</taxon>
    </lineage>
</organism>
<keyword evidence="2" id="KW-0813">Transport</keyword>
<dbReference type="STRING" id="2045.KR76_18710"/>
<evidence type="ECO:0000313" key="8">
    <source>
        <dbReference type="EMBL" id="AJR18586.1"/>
    </source>
</evidence>
<name>A0A0C5XHF9_NOCSI</name>
<accession>A0A0C5XHF9</accession>
<dbReference type="RefSeq" id="WP_052138849.1">
    <property type="nucleotide sequence ID" value="NZ_BJMC01000019.1"/>
</dbReference>
<evidence type="ECO:0000256" key="4">
    <source>
        <dbReference type="ARBA" id="ARBA00022692"/>
    </source>
</evidence>